<dbReference type="EMBL" id="CABFWN010000004">
    <property type="protein sequence ID" value="VUG18992.1"/>
    <property type="molecule type" value="Genomic_DNA"/>
</dbReference>
<dbReference type="Pfam" id="PF01722">
    <property type="entry name" value="BolA"/>
    <property type="match status" value="1"/>
</dbReference>
<evidence type="ECO:0000313" key="6">
    <source>
        <dbReference type="Proteomes" id="UP000568158"/>
    </source>
</evidence>
<dbReference type="STRING" id="5007.A0A3F2Y839"/>
<dbReference type="Proteomes" id="UP000663131">
    <property type="component" value="Chromosome 8"/>
</dbReference>
<evidence type="ECO:0000313" key="2">
    <source>
        <dbReference type="EMBL" id="KAF6008746.1"/>
    </source>
</evidence>
<accession>A0A3F2Y839</accession>
<dbReference type="InterPro" id="IPR036065">
    <property type="entry name" value="BolA-like_sf"/>
</dbReference>
<gene>
    <name evidence="3" type="ORF">BRETT_001290</name>
    <name evidence="4" type="ORF">DEBR0S4_07756G</name>
    <name evidence="2" type="ORF">HII12_003974</name>
</gene>
<dbReference type="GeneID" id="64573215"/>
<dbReference type="InterPro" id="IPR002634">
    <property type="entry name" value="BolA"/>
</dbReference>
<organism evidence="4 5">
    <name type="scientific">Dekkera bruxellensis</name>
    <name type="common">Brettanomyces custersii</name>
    <dbReference type="NCBI Taxonomy" id="5007"/>
    <lineage>
        <taxon>Eukaryota</taxon>
        <taxon>Fungi</taxon>
        <taxon>Dikarya</taxon>
        <taxon>Ascomycota</taxon>
        <taxon>Saccharomycotina</taxon>
        <taxon>Pichiomycetes</taxon>
        <taxon>Pichiales</taxon>
        <taxon>Pichiaceae</taxon>
        <taxon>Brettanomyces</taxon>
    </lineage>
</organism>
<sequence>MSTKVQITSDQLSEAIKSRLKASEVEVQDMSGGCGQAFAAIIVSDVFKGKNKLARHRLVNNALDEEISHIHAFTQKVFTTDEWEEQKRLYRANSQ</sequence>
<dbReference type="EMBL" id="CP063136">
    <property type="protein sequence ID" value="QOU21565.1"/>
    <property type="molecule type" value="Genomic_DNA"/>
</dbReference>
<protein>
    <submittedName>
        <fullName evidence="4">DEBR0S4_07756g1_1</fullName>
    </submittedName>
</protein>
<dbReference type="EMBL" id="JABCYN010000034">
    <property type="protein sequence ID" value="KAF6008746.1"/>
    <property type="molecule type" value="Genomic_DNA"/>
</dbReference>
<dbReference type="RefSeq" id="XP_041138058.1">
    <property type="nucleotide sequence ID" value="XM_041279844.1"/>
</dbReference>
<dbReference type="GO" id="GO:0005829">
    <property type="term" value="C:cytosol"/>
    <property type="evidence" value="ECO:0007669"/>
    <property type="project" value="TreeGrafter"/>
</dbReference>
<evidence type="ECO:0000313" key="4">
    <source>
        <dbReference type="EMBL" id="VUG18992.1"/>
    </source>
</evidence>
<dbReference type="PANTHER" id="PTHR12735">
    <property type="entry name" value="BOLA-LIKE PROTEIN-RELATED"/>
    <property type="match status" value="1"/>
</dbReference>
<dbReference type="GO" id="GO:0051604">
    <property type="term" value="P:protein maturation"/>
    <property type="evidence" value="ECO:0007669"/>
    <property type="project" value="InterPro"/>
</dbReference>
<proteinExistence type="inferred from homology"/>
<dbReference type="GO" id="GO:0005634">
    <property type="term" value="C:nucleus"/>
    <property type="evidence" value="ECO:0007669"/>
    <property type="project" value="TreeGrafter"/>
</dbReference>
<dbReference type="AlphaFoldDB" id="A0A3F2Y839"/>
<dbReference type="GO" id="GO:0051537">
    <property type="term" value="F:2 iron, 2 sulfur cluster binding"/>
    <property type="evidence" value="ECO:0007669"/>
    <property type="project" value="InterPro"/>
</dbReference>
<reference evidence="3" key="3">
    <citation type="submission" date="2020-10" db="EMBL/GenBank/DDBJ databases">
        <authorList>
            <person name="Palmer J.M."/>
        </authorList>
    </citation>
    <scope>NUCLEOTIDE SEQUENCE</scope>
    <source>
        <strain evidence="3">UCD 2041</strain>
    </source>
</reference>
<comment type="similarity">
    <text evidence="1">Belongs to the BolA/IbaG family.</text>
</comment>
<dbReference type="InterPro" id="IPR045115">
    <property type="entry name" value="BOL2"/>
</dbReference>
<evidence type="ECO:0000256" key="1">
    <source>
        <dbReference type="RuleBase" id="RU003860"/>
    </source>
</evidence>
<dbReference type="OrthoDB" id="4983at2759"/>
<keyword evidence="5" id="KW-1185">Reference proteome</keyword>
<dbReference type="Proteomes" id="UP000478008">
    <property type="component" value="Unassembled WGS sequence"/>
</dbReference>
<dbReference type="Gene3D" id="3.10.20.90">
    <property type="entry name" value="Phosphatidylinositol 3-kinase Catalytic Subunit, Chain A, domain 1"/>
    <property type="match status" value="1"/>
</dbReference>
<evidence type="ECO:0000313" key="5">
    <source>
        <dbReference type="Proteomes" id="UP000478008"/>
    </source>
</evidence>
<evidence type="ECO:0000313" key="3">
    <source>
        <dbReference type="EMBL" id="QOU21565.1"/>
    </source>
</evidence>
<dbReference type="Proteomes" id="UP000568158">
    <property type="component" value="Unassembled WGS sequence"/>
</dbReference>
<name>A0A3F2Y839_DEKBR</name>
<dbReference type="SUPFAM" id="SSF82657">
    <property type="entry name" value="BolA-like"/>
    <property type="match status" value="1"/>
</dbReference>
<reference evidence="2 6" key="2">
    <citation type="journal article" date="2020" name="Appl. Microbiol. Biotechnol.">
        <title>Targeted gene deletion in Brettanomyces bruxellensis with an expression-free CRISPR-Cas9 system.</title>
        <authorList>
            <person name="Varela C."/>
            <person name="Bartel C."/>
            <person name="Onetto C."/>
            <person name="Borneman A."/>
        </authorList>
    </citation>
    <scope>NUCLEOTIDE SEQUENCE [LARGE SCALE GENOMIC DNA]</scope>
    <source>
        <strain evidence="2 6">AWRI1613</strain>
    </source>
</reference>
<dbReference type="OMA" id="VHAFSQK"/>
<reference evidence="4 5" key="1">
    <citation type="submission" date="2019-07" db="EMBL/GenBank/DDBJ databases">
        <authorList>
            <person name="Friedrich A."/>
            <person name="Schacherer J."/>
        </authorList>
    </citation>
    <scope>NUCLEOTIDE SEQUENCE [LARGE SCALE GENOMIC DNA]</scope>
</reference>
<dbReference type="PANTHER" id="PTHR12735:SF27">
    <property type="entry name" value="BOLA-LIKE PROTEIN 2"/>
    <property type="match status" value="1"/>
</dbReference>
<dbReference type="GO" id="GO:0006879">
    <property type="term" value="P:intracellular iron ion homeostasis"/>
    <property type="evidence" value="ECO:0007669"/>
    <property type="project" value="InterPro"/>
</dbReference>
<dbReference type="KEGG" id="bbrx:BRETT_001290"/>
<dbReference type="PIRSF" id="PIRSF003113">
    <property type="entry name" value="BolA"/>
    <property type="match status" value="1"/>
</dbReference>
<reference evidence="3" key="4">
    <citation type="journal article" name="BMC Genomics">
        <title>New genome assemblies reveal patterns of domestication and adaptation across Brettanomyces (Dekkera) species.</title>
        <authorList>
            <person name="Roach M.J."/>
            <person name="Borneman A.R."/>
        </authorList>
    </citation>
    <scope>NUCLEOTIDE SEQUENCE</scope>
    <source>
        <strain evidence="3">UCD 2041</strain>
    </source>
</reference>